<feature type="domain" description="Histidine kinase/HSP90-like ATPase" evidence="2">
    <location>
        <begin position="146"/>
        <end position="260"/>
    </location>
</feature>
<organism evidence="3 4">
    <name type="scientific">Paractinoplanes pyxinae</name>
    <dbReference type="NCBI Taxonomy" id="2997416"/>
    <lineage>
        <taxon>Bacteria</taxon>
        <taxon>Bacillati</taxon>
        <taxon>Actinomycetota</taxon>
        <taxon>Actinomycetes</taxon>
        <taxon>Micromonosporales</taxon>
        <taxon>Micromonosporaceae</taxon>
        <taxon>Paractinoplanes</taxon>
    </lineage>
</organism>
<dbReference type="Proteomes" id="UP001151002">
    <property type="component" value="Unassembled WGS sequence"/>
</dbReference>
<protein>
    <submittedName>
        <fullName evidence="3">ATP-binding protein</fullName>
    </submittedName>
</protein>
<evidence type="ECO:0000256" key="1">
    <source>
        <dbReference type="ARBA" id="ARBA00022527"/>
    </source>
</evidence>
<dbReference type="InterPro" id="IPR050267">
    <property type="entry name" value="Anti-sigma-factor_SerPK"/>
</dbReference>
<dbReference type="InterPro" id="IPR036890">
    <property type="entry name" value="HATPase_C_sf"/>
</dbReference>
<keyword evidence="3" id="KW-0067">ATP-binding</keyword>
<evidence type="ECO:0000313" key="3">
    <source>
        <dbReference type="EMBL" id="MCY1138314.1"/>
    </source>
</evidence>
<evidence type="ECO:0000313" key="4">
    <source>
        <dbReference type="Proteomes" id="UP001151002"/>
    </source>
</evidence>
<keyword evidence="3" id="KW-0547">Nucleotide-binding</keyword>
<dbReference type="RefSeq" id="WP_267562296.1">
    <property type="nucleotide sequence ID" value="NZ_JAPNTZ010000003.1"/>
</dbReference>
<dbReference type="SUPFAM" id="SSF55874">
    <property type="entry name" value="ATPase domain of HSP90 chaperone/DNA topoisomerase II/histidine kinase"/>
    <property type="match status" value="1"/>
</dbReference>
<keyword evidence="1" id="KW-0418">Kinase</keyword>
<gene>
    <name evidence="3" type="ORF">OWR29_09920</name>
</gene>
<proteinExistence type="predicted"/>
<dbReference type="EMBL" id="JAPNTZ010000003">
    <property type="protein sequence ID" value="MCY1138314.1"/>
    <property type="molecule type" value="Genomic_DNA"/>
</dbReference>
<evidence type="ECO:0000259" key="2">
    <source>
        <dbReference type="Pfam" id="PF13581"/>
    </source>
</evidence>
<dbReference type="PANTHER" id="PTHR35526">
    <property type="entry name" value="ANTI-SIGMA-F FACTOR RSBW-RELATED"/>
    <property type="match status" value="1"/>
</dbReference>
<keyword evidence="4" id="KW-1185">Reference proteome</keyword>
<keyword evidence="1" id="KW-0723">Serine/threonine-protein kinase</keyword>
<dbReference type="Pfam" id="PF13581">
    <property type="entry name" value="HATPase_c_2"/>
    <property type="match status" value="1"/>
</dbReference>
<dbReference type="PANTHER" id="PTHR35526:SF3">
    <property type="entry name" value="ANTI-SIGMA-F FACTOR RSBW"/>
    <property type="match status" value="1"/>
</dbReference>
<dbReference type="CDD" id="cd16936">
    <property type="entry name" value="HATPase_RsbW-like"/>
    <property type="match status" value="1"/>
</dbReference>
<dbReference type="InterPro" id="IPR003594">
    <property type="entry name" value="HATPase_dom"/>
</dbReference>
<keyword evidence="1" id="KW-0808">Transferase</keyword>
<name>A0ABT4AVR0_9ACTN</name>
<accession>A0ABT4AVR0</accession>
<sequence length="266" mass="28056">MGSRHTLVRPGDRDDAAGVVVTADADTAVTVVTVRGIWGNALRSDAFVAVRKVLGEHPAALILDLCDCQDRHAAGASTWLTVSRVAAAMQPPVRVAACLSPRTALNGRLVRMGGSYFLPVFGDRAGAEAAVAAGGPVTDRLRLSLPPHPDAPALARNLVTDACGAWGLPEVLYPARLVMSELASNAVEHARTPIAVIVTRRSAALHLMVCDGDPRMPVMIDQTDEPPSSLWDTRGQGLRIVQAASAAWGALPTREGKMVWATVCPR</sequence>
<comment type="caution">
    <text evidence="3">The sequence shown here is derived from an EMBL/GenBank/DDBJ whole genome shotgun (WGS) entry which is preliminary data.</text>
</comment>
<dbReference type="GO" id="GO:0005524">
    <property type="term" value="F:ATP binding"/>
    <property type="evidence" value="ECO:0007669"/>
    <property type="project" value="UniProtKB-KW"/>
</dbReference>
<reference evidence="3" key="1">
    <citation type="submission" date="2022-11" db="EMBL/GenBank/DDBJ databases">
        <authorList>
            <person name="Somphong A."/>
            <person name="Phongsopitanun W."/>
        </authorList>
    </citation>
    <scope>NUCLEOTIDE SEQUENCE</scope>
    <source>
        <strain evidence="3">Pm04-4</strain>
    </source>
</reference>
<dbReference type="Gene3D" id="3.30.565.10">
    <property type="entry name" value="Histidine kinase-like ATPase, C-terminal domain"/>
    <property type="match status" value="1"/>
</dbReference>